<keyword evidence="2" id="KW-0812">Transmembrane</keyword>
<dbReference type="VEuPathDB" id="MicrosporidiaDB:NEDG_00125"/>
<evidence type="ECO:0000313" key="4">
    <source>
        <dbReference type="EMBL" id="OAG31650.1"/>
    </source>
</evidence>
<accession>A0A177EJU6</accession>
<dbReference type="GO" id="GO:0031965">
    <property type="term" value="C:nuclear membrane"/>
    <property type="evidence" value="ECO:0007669"/>
    <property type="project" value="InterPro"/>
</dbReference>
<keyword evidence="2" id="KW-0472">Membrane</keyword>
<dbReference type="Pfam" id="PF10104">
    <property type="entry name" value="Brr6_like_C_C"/>
    <property type="match status" value="1"/>
</dbReference>
<feature type="transmembrane region" description="Helical" evidence="2">
    <location>
        <begin position="203"/>
        <end position="223"/>
    </location>
</feature>
<proteinExistence type="predicted"/>
<evidence type="ECO:0000259" key="3">
    <source>
        <dbReference type="SMART" id="SM01042"/>
    </source>
</evidence>
<dbReference type="GO" id="GO:0055088">
    <property type="term" value="P:lipid homeostasis"/>
    <property type="evidence" value="ECO:0007669"/>
    <property type="project" value="InterPro"/>
</dbReference>
<dbReference type="SMART" id="SM01042">
    <property type="entry name" value="Brr6_like_C_C"/>
    <property type="match status" value="1"/>
</dbReference>
<dbReference type="EMBL" id="LTDL01000014">
    <property type="protein sequence ID" value="OAG31650.1"/>
    <property type="molecule type" value="Genomic_DNA"/>
</dbReference>
<gene>
    <name evidence="4" type="ORF">NEDG_00125</name>
</gene>
<keyword evidence="5" id="KW-1185">Reference proteome</keyword>
<dbReference type="GO" id="GO:0006998">
    <property type="term" value="P:nuclear envelope organization"/>
    <property type="evidence" value="ECO:0007669"/>
    <property type="project" value="InterPro"/>
</dbReference>
<dbReference type="PANTHER" id="PTHR28136">
    <property type="entry name" value="NUCLEUS EXPORT PROTEIN BRR6"/>
    <property type="match status" value="1"/>
</dbReference>
<dbReference type="PANTHER" id="PTHR28136:SF1">
    <property type="entry name" value="NUCLEUS EXPORT PROTEIN BRL1"/>
    <property type="match status" value="1"/>
</dbReference>
<keyword evidence="2" id="KW-1133">Transmembrane helix</keyword>
<dbReference type="InterPro" id="IPR040202">
    <property type="entry name" value="Brl1/Brr6"/>
</dbReference>
<feature type="region of interest" description="Disordered" evidence="1">
    <location>
        <begin position="1"/>
        <end position="64"/>
    </location>
</feature>
<dbReference type="OrthoDB" id="5961at2759"/>
<evidence type="ECO:0000256" key="2">
    <source>
        <dbReference type="SAM" id="Phobius"/>
    </source>
</evidence>
<feature type="domain" description="Brl1/Brr6" evidence="3">
    <location>
        <begin position="101"/>
        <end position="226"/>
    </location>
</feature>
<evidence type="ECO:0000313" key="5">
    <source>
        <dbReference type="Proteomes" id="UP000185944"/>
    </source>
</evidence>
<evidence type="ECO:0000256" key="1">
    <source>
        <dbReference type="SAM" id="MobiDB-lite"/>
    </source>
</evidence>
<organism evidence="4 5">
    <name type="scientific">Nematocida displodere</name>
    <dbReference type="NCBI Taxonomy" id="1805483"/>
    <lineage>
        <taxon>Eukaryota</taxon>
        <taxon>Fungi</taxon>
        <taxon>Fungi incertae sedis</taxon>
        <taxon>Microsporidia</taxon>
        <taxon>Nematocida</taxon>
    </lineage>
</organism>
<dbReference type="InterPro" id="IPR018767">
    <property type="entry name" value="Brl1/Brr6_dom"/>
</dbReference>
<dbReference type="RefSeq" id="XP_067545251.1">
    <property type="nucleotide sequence ID" value="XM_067687543.1"/>
</dbReference>
<protein>
    <recommendedName>
        <fullName evidence="3">Brl1/Brr6 domain-containing protein</fullName>
    </recommendedName>
</protein>
<dbReference type="GeneID" id="93646475"/>
<dbReference type="AlphaFoldDB" id="A0A177EJU6"/>
<reference evidence="4 5" key="1">
    <citation type="submission" date="2016-02" db="EMBL/GenBank/DDBJ databases">
        <title>Discovery of a natural microsporidian pathogen with a broad tissue tropism in Caenorhabditis elegans.</title>
        <authorList>
            <person name="Luallen R.J."/>
            <person name="Reinke A.W."/>
            <person name="Tong L."/>
            <person name="Botts M.R."/>
            <person name="Felix M.-A."/>
            <person name="Troemel E.R."/>
        </authorList>
    </citation>
    <scope>NUCLEOTIDE SEQUENCE [LARGE SCALE GENOMIC DNA]</scope>
    <source>
        <strain evidence="4 5">JUm2807</strain>
    </source>
</reference>
<name>A0A177EJU6_9MICR</name>
<feature type="transmembrane region" description="Helical" evidence="2">
    <location>
        <begin position="99"/>
        <end position="122"/>
    </location>
</feature>
<dbReference type="Proteomes" id="UP000185944">
    <property type="component" value="Unassembled WGS sequence"/>
</dbReference>
<sequence>MHFQASAPPETPSIHWGRSAERNPVSKSHPFKFTTNPPGKKRKMQPEERYHPGPFTNPPSTTPIHTTPTQIYTPVHPPVHPPTPTSSLPFYDQLIRVNYIASAYISLFMNAFLICMFILLAVKFTVTVKNDLSIKYLNLIESNKSLIAESKRQYLVNRCAPEQRVPALEAQCREWEQCMAKDPFREELTKVIFKIASDSLEEFLSGVSFRTVGICMVALAVFLKMRSANHKHTT</sequence>
<comment type="caution">
    <text evidence="4">The sequence shown here is derived from an EMBL/GenBank/DDBJ whole genome shotgun (WGS) entry which is preliminary data.</text>
</comment>